<evidence type="ECO:0000256" key="1">
    <source>
        <dbReference type="SAM" id="MobiDB-lite"/>
    </source>
</evidence>
<keyword evidence="3" id="KW-1185">Reference proteome</keyword>
<dbReference type="AlphaFoldDB" id="A0AAV4UFP1"/>
<gene>
    <name evidence="2" type="ORF">CEXT_481941</name>
</gene>
<proteinExistence type="predicted"/>
<comment type="caution">
    <text evidence="2">The sequence shown here is derived from an EMBL/GenBank/DDBJ whole genome shotgun (WGS) entry which is preliminary data.</text>
</comment>
<dbReference type="EMBL" id="BPLR01012761">
    <property type="protein sequence ID" value="GIY56370.1"/>
    <property type="molecule type" value="Genomic_DNA"/>
</dbReference>
<reference evidence="2 3" key="1">
    <citation type="submission" date="2021-06" db="EMBL/GenBank/DDBJ databases">
        <title>Caerostris extrusa draft genome.</title>
        <authorList>
            <person name="Kono N."/>
            <person name="Arakawa K."/>
        </authorList>
    </citation>
    <scope>NUCLEOTIDE SEQUENCE [LARGE SCALE GENOMIC DNA]</scope>
</reference>
<accession>A0AAV4UFP1</accession>
<feature type="region of interest" description="Disordered" evidence="1">
    <location>
        <begin position="64"/>
        <end position="83"/>
    </location>
</feature>
<organism evidence="2 3">
    <name type="scientific">Caerostris extrusa</name>
    <name type="common">Bark spider</name>
    <name type="synonym">Caerostris bankana</name>
    <dbReference type="NCBI Taxonomy" id="172846"/>
    <lineage>
        <taxon>Eukaryota</taxon>
        <taxon>Metazoa</taxon>
        <taxon>Ecdysozoa</taxon>
        <taxon>Arthropoda</taxon>
        <taxon>Chelicerata</taxon>
        <taxon>Arachnida</taxon>
        <taxon>Araneae</taxon>
        <taxon>Araneomorphae</taxon>
        <taxon>Entelegynae</taxon>
        <taxon>Araneoidea</taxon>
        <taxon>Araneidae</taxon>
        <taxon>Caerostris</taxon>
    </lineage>
</organism>
<evidence type="ECO:0000313" key="3">
    <source>
        <dbReference type="Proteomes" id="UP001054945"/>
    </source>
</evidence>
<sequence length="102" mass="12070">MRPISMKQIFIFYQHRYLPELFNDLPSPSPSGIVVFRCSSVFRANKAVCDAFLPFNRERYALRQTSKERKRRRNIASSSSRGKSKCLRRIMTWIFVMDECSL</sequence>
<evidence type="ECO:0000313" key="2">
    <source>
        <dbReference type="EMBL" id="GIY56370.1"/>
    </source>
</evidence>
<name>A0AAV4UFP1_CAEEX</name>
<protein>
    <submittedName>
        <fullName evidence="2">Uncharacterized protein</fullName>
    </submittedName>
</protein>
<dbReference type="Proteomes" id="UP001054945">
    <property type="component" value="Unassembled WGS sequence"/>
</dbReference>